<organism evidence="3 4">
    <name type="scientific">Kineococcus gynurae</name>
    <dbReference type="NCBI Taxonomy" id="452979"/>
    <lineage>
        <taxon>Bacteria</taxon>
        <taxon>Bacillati</taxon>
        <taxon>Actinomycetota</taxon>
        <taxon>Actinomycetes</taxon>
        <taxon>Kineosporiales</taxon>
        <taxon>Kineosporiaceae</taxon>
        <taxon>Kineococcus</taxon>
    </lineage>
</organism>
<protein>
    <submittedName>
        <fullName evidence="3">HNH endonuclease signature motif containing protein</fullName>
    </submittedName>
</protein>
<feature type="region of interest" description="Disordered" evidence="1">
    <location>
        <begin position="62"/>
        <end position="88"/>
    </location>
</feature>
<keyword evidence="3" id="KW-0255">Endonuclease</keyword>
<dbReference type="Proteomes" id="UP001589748">
    <property type="component" value="Unassembled WGS sequence"/>
</dbReference>
<dbReference type="Pfam" id="PF01844">
    <property type="entry name" value="HNH"/>
    <property type="match status" value="1"/>
</dbReference>
<feature type="domain" description="HNH" evidence="2">
    <location>
        <begin position="5"/>
        <end position="44"/>
    </location>
</feature>
<evidence type="ECO:0000313" key="4">
    <source>
        <dbReference type="Proteomes" id="UP001589748"/>
    </source>
</evidence>
<sequence>MFPGCDRPPAHTEAHHLIPWAEGGATDLGNLVLLCSRHHHDIHARGWQIGLDEHQIAYLTPPTRIDPRQRPRYHHRFHNRRRRRPEAA</sequence>
<dbReference type="EMBL" id="JBHMDM010000005">
    <property type="protein sequence ID" value="MFB9377278.1"/>
    <property type="molecule type" value="Genomic_DNA"/>
</dbReference>
<keyword evidence="3" id="KW-0540">Nuclease</keyword>
<name>A0ABV5LT81_9ACTN</name>
<dbReference type="CDD" id="cd00085">
    <property type="entry name" value="HNHc"/>
    <property type="match status" value="1"/>
</dbReference>
<dbReference type="InterPro" id="IPR002711">
    <property type="entry name" value="HNH"/>
</dbReference>
<keyword evidence="3" id="KW-0378">Hydrolase</keyword>
<keyword evidence="4" id="KW-1185">Reference proteome</keyword>
<comment type="caution">
    <text evidence="3">The sequence shown here is derived from an EMBL/GenBank/DDBJ whole genome shotgun (WGS) entry which is preliminary data.</text>
</comment>
<dbReference type="GO" id="GO:0004519">
    <property type="term" value="F:endonuclease activity"/>
    <property type="evidence" value="ECO:0007669"/>
    <property type="project" value="UniProtKB-KW"/>
</dbReference>
<feature type="compositionally biased region" description="Basic residues" evidence="1">
    <location>
        <begin position="70"/>
        <end position="88"/>
    </location>
</feature>
<evidence type="ECO:0000313" key="3">
    <source>
        <dbReference type="EMBL" id="MFB9377278.1"/>
    </source>
</evidence>
<dbReference type="Gene3D" id="1.10.30.50">
    <property type="match status" value="1"/>
</dbReference>
<accession>A0ABV5LT81</accession>
<dbReference type="RefSeq" id="WP_380139303.1">
    <property type="nucleotide sequence ID" value="NZ_JBHLUI010000010.1"/>
</dbReference>
<evidence type="ECO:0000259" key="2">
    <source>
        <dbReference type="Pfam" id="PF01844"/>
    </source>
</evidence>
<gene>
    <name evidence="3" type="ORF">ACFFVI_09870</name>
</gene>
<dbReference type="InterPro" id="IPR003615">
    <property type="entry name" value="HNH_nuc"/>
</dbReference>
<evidence type="ECO:0000256" key="1">
    <source>
        <dbReference type="SAM" id="MobiDB-lite"/>
    </source>
</evidence>
<proteinExistence type="predicted"/>
<reference evidence="3 4" key="1">
    <citation type="submission" date="2024-09" db="EMBL/GenBank/DDBJ databases">
        <authorList>
            <person name="Sun Q."/>
            <person name="Mori K."/>
        </authorList>
    </citation>
    <scope>NUCLEOTIDE SEQUENCE [LARGE SCALE GENOMIC DNA]</scope>
    <source>
        <strain evidence="3 4">TISTR 1856</strain>
    </source>
</reference>